<name>A0A914Y6C2_9BILA</name>
<keyword evidence="7" id="KW-0325">Glycoprotein</keyword>
<keyword evidence="4" id="KW-0547">Nucleotide-binding</keyword>
<keyword evidence="6" id="KW-0472">Membrane</keyword>
<evidence type="ECO:0000256" key="3">
    <source>
        <dbReference type="ARBA" id="ARBA00022692"/>
    </source>
</evidence>
<feature type="domain" description="Guanylate cyclase" evidence="10">
    <location>
        <begin position="1"/>
        <end position="48"/>
    </location>
</feature>
<feature type="compositionally biased region" description="Polar residues" evidence="9">
    <location>
        <begin position="101"/>
        <end position="112"/>
    </location>
</feature>
<dbReference type="GO" id="GO:0000166">
    <property type="term" value="F:nucleotide binding"/>
    <property type="evidence" value="ECO:0007669"/>
    <property type="project" value="UniProtKB-KW"/>
</dbReference>
<evidence type="ECO:0000256" key="8">
    <source>
        <dbReference type="ARBA" id="ARBA00023239"/>
    </source>
</evidence>
<dbReference type="InterPro" id="IPR029787">
    <property type="entry name" value="Nucleotide_cyclase"/>
</dbReference>
<keyword evidence="8" id="KW-0456">Lyase</keyword>
<dbReference type="GO" id="GO:0001653">
    <property type="term" value="F:peptide receptor activity"/>
    <property type="evidence" value="ECO:0007669"/>
    <property type="project" value="TreeGrafter"/>
</dbReference>
<protein>
    <submittedName>
        <fullName evidence="12">Guanylate cyclase domain-containing protein</fullName>
    </submittedName>
</protein>
<evidence type="ECO:0000256" key="4">
    <source>
        <dbReference type="ARBA" id="ARBA00022741"/>
    </source>
</evidence>
<feature type="compositionally biased region" description="Polar residues" evidence="9">
    <location>
        <begin position="76"/>
        <end position="85"/>
    </location>
</feature>
<dbReference type="GO" id="GO:0005886">
    <property type="term" value="C:plasma membrane"/>
    <property type="evidence" value="ECO:0007669"/>
    <property type="project" value="TreeGrafter"/>
</dbReference>
<dbReference type="Proteomes" id="UP000887577">
    <property type="component" value="Unplaced"/>
</dbReference>
<evidence type="ECO:0000313" key="12">
    <source>
        <dbReference type="WBParaSite" id="PSU_v2.g1574.t1"/>
    </source>
</evidence>
<evidence type="ECO:0000256" key="9">
    <source>
        <dbReference type="SAM" id="MobiDB-lite"/>
    </source>
</evidence>
<dbReference type="GO" id="GO:0007168">
    <property type="term" value="P:receptor guanylyl cyclase signaling pathway"/>
    <property type="evidence" value="ECO:0007669"/>
    <property type="project" value="TreeGrafter"/>
</dbReference>
<accession>A0A914Y6C2</accession>
<dbReference type="Gene3D" id="3.30.70.1230">
    <property type="entry name" value="Nucleotide cyclase"/>
    <property type="match status" value="1"/>
</dbReference>
<comment type="catalytic activity">
    <reaction evidence="1">
        <text>GTP = 3',5'-cyclic GMP + diphosphate</text>
        <dbReference type="Rhea" id="RHEA:13665"/>
        <dbReference type="ChEBI" id="CHEBI:33019"/>
        <dbReference type="ChEBI" id="CHEBI:37565"/>
        <dbReference type="ChEBI" id="CHEBI:57746"/>
        <dbReference type="EC" id="4.6.1.2"/>
    </reaction>
</comment>
<dbReference type="GO" id="GO:0035556">
    <property type="term" value="P:intracellular signal transduction"/>
    <property type="evidence" value="ECO:0007669"/>
    <property type="project" value="InterPro"/>
</dbReference>
<dbReference type="PANTHER" id="PTHR11920:SF355">
    <property type="entry name" value="RECEPTOR-TYPE GUANYLATE CYCLASE GCY-10-RELATED"/>
    <property type="match status" value="1"/>
</dbReference>
<dbReference type="WBParaSite" id="PSU_v2.g1574.t1">
    <property type="protein sequence ID" value="PSU_v2.g1574.t1"/>
    <property type="gene ID" value="PSU_v2.g1574"/>
</dbReference>
<dbReference type="InterPro" id="IPR001054">
    <property type="entry name" value="A/G_cyclase"/>
</dbReference>
<dbReference type="GO" id="GO:0004383">
    <property type="term" value="F:guanylate cyclase activity"/>
    <property type="evidence" value="ECO:0007669"/>
    <property type="project" value="UniProtKB-EC"/>
</dbReference>
<dbReference type="AlphaFoldDB" id="A0A914Y6C2"/>
<evidence type="ECO:0000256" key="1">
    <source>
        <dbReference type="ARBA" id="ARBA00001436"/>
    </source>
</evidence>
<evidence type="ECO:0000256" key="5">
    <source>
        <dbReference type="ARBA" id="ARBA00022989"/>
    </source>
</evidence>
<dbReference type="InterPro" id="IPR050401">
    <property type="entry name" value="Cyclic_nucleotide_synthase"/>
</dbReference>
<proteinExistence type="predicted"/>
<keyword evidence="5" id="KW-1133">Transmembrane helix</keyword>
<evidence type="ECO:0000256" key="6">
    <source>
        <dbReference type="ARBA" id="ARBA00023136"/>
    </source>
</evidence>
<keyword evidence="11" id="KW-1185">Reference proteome</keyword>
<reference evidence="12" key="1">
    <citation type="submission" date="2022-11" db="UniProtKB">
        <authorList>
            <consortium name="WormBaseParasite"/>
        </authorList>
    </citation>
    <scope>IDENTIFICATION</scope>
</reference>
<feature type="region of interest" description="Disordered" evidence="9">
    <location>
        <begin position="76"/>
        <end position="124"/>
    </location>
</feature>
<dbReference type="SUPFAM" id="SSF55073">
    <property type="entry name" value="Nucleotide cyclase"/>
    <property type="match status" value="1"/>
</dbReference>
<sequence length="124" mass="13743">MQSNCPPNQIQMSETTAKQLMEVNEYNLTKRGIVHVKGKGDVNTYWLNEHIHEPHDNIAVHAPQYAIKPQTAAKASFSTANSIDRNNNISNQKNKSSQPSTVVGTSSFSPINSELEPLIDPTEK</sequence>
<comment type="subcellular location">
    <subcellularLocation>
        <location evidence="2">Membrane</location>
    </subcellularLocation>
</comment>
<evidence type="ECO:0000259" key="10">
    <source>
        <dbReference type="Pfam" id="PF00211"/>
    </source>
</evidence>
<keyword evidence="3" id="KW-0812">Transmembrane</keyword>
<dbReference type="PANTHER" id="PTHR11920">
    <property type="entry name" value="GUANYLYL CYCLASE"/>
    <property type="match status" value="1"/>
</dbReference>
<evidence type="ECO:0000256" key="2">
    <source>
        <dbReference type="ARBA" id="ARBA00004370"/>
    </source>
</evidence>
<dbReference type="GO" id="GO:0004016">
    <property type="term" value="F:adenylate cyclase activity"/>
    <property type="evidence" value="ECO:0007669"/>
    <property type="project" value="TreeGrafter"/>
</dbReference>
<organism evidence="11 12">
    <name type="scientific">Panagrolaimus superbus</name>
    <dbReference type="NCBI Taxonomy" id="310955"/>
    <lineage>
        <taxon>Eukaryota</taxon>
        <taxon>Metazoa</taxon>
        <taxon>Ecdysozoa</taxon>
        <taxon>Nematoda</taxon>
        <taxon>Chromadorea</taxon>
        <taxon>Rhabditida</taxon>
        <taxon>Tylenchina</taxon>
        <taxon>Panagrolaimomorpha</taxon>
        <taxon>Panagrolaimoidea</taxon>
        <taxon>Panagrolaimidae</taxon>
        <taxon>Panagrolaimus</taxon>
    </lineage>
</organism>
<dbReference type="Pfam" id="PF00211">
    <property type="entry name" value="Guanylate_cyc"/>
    <property type="match status" value="1"/>
</dbReference>
<feature type="compositionally biased region" description="Low complexity" evidence="9">
    <location>
        <begin position="86"/>
        <end position="100"/>
    </location>
</feature>
<evidence type="ECO:0000313" key="11">
    <source>
        <dbReference type="Proteomes" id="UP000887577"/>
    </source>
</evidence>
<evidence type="ECO:0000256" key="7">
    <source>
        <dbReference type="ARBA" id="ARBA00023180"/>
    </source>
</evidence>